<evidence type="ECO:0000259" key="3">
    <source>
        <dbReference type="Pfam" id="PF11997"/>
    </source>
</evidence>
<protein>
    <submittedName>
        <fullName evidence="4">Glycosyltransferase involved in cell wall biosynthesis</fullName>
    </submittedName>
</protein>
<dbReference type="InterPro" id="IPR022622">
    <property type="entry name" value="DUF3492"/>
</dbReference>
<dbReference type="InterPro" id="IPR001296">
    <property type="entry name" value="Glyco_trans_1"/>
</dbReference>
<dbReference type="Pfam" id="PF00534">
    <property type="entry name" value="Glycos_transf_1"/>
    <property type="match status" value="1"/>
</dbReference>
<organism evidence="4 5">
    <name type="scientific">Amycolatopsis cihanbeyliensis</name>
    <dbReference type="NCBI Taxonomy" id="1128664"/>
    <lineage>
        <taxon>Bacteria</taxon>
        <taxon>Bacillati</taxon>
        <taxon>Actinomycetota</taxon>
        <taxon>Actinomycetes</taxon>
        <taxon>Pseudonocardiales</taxon>
        <taxon>Pseudonocardiaceae</taxon>
        <taxon>Amycolatopsis</taxon>
    </lineage>
</organism>
<sequence length="493" mass="53586">MTEQGAGHIAVVSESTYPFGPGGVSLWTHQLIEGMPEHSFTAVAITADGTGRSAWPAPENLAEVVNIPLWAGAPARARRVPSSFADTHRGFLDAMLAAADPDPWLRERHTTDFVVALRGLFDYARRRDLGAALSTNDSVDRLLSAWRETSGVRGELTLHDAIVATDRIEHLLRPLAHPPVLADICHLAMNGTSALVGMAAKWARGTPMVMSEHGVYLRERYLGSEQEPVSPVVRLLLLRFFRALAAAGYRTADLLAPHSSYNRRWQLYSGAAPERVHTMYNGIDPADFPPAGAEPAEPTIVFVGRIDPLKDLHTLLRAFAIVREKRPAARLRMFGPVPVGNEEYHASCLRLAGELGLGGAAVFEGRVPRQADAYHAGHLVALPSVSEGFPYTVVESMCTGRPPVCTDVGGVREAVGDTGFVVPPRDHAALADSCLRLLEDTALRHRLGARARRRVLDRFTLGRWNDAYREVYRDLLRGPVPALTGSAPGSAVD</sequence>
<gene>
    <name evidence="4" type="ORF">FB471_5655</name>
</gene>
<name>A0A542DS46_AMYCI</name>
<dbReference type="Gene3D" id="3.40.50.2000">
    <property type="entry name" value="Glycogen Phosphorylase B"/>
    <property type="match status" value="2"/>
</dbReference>
<accession>A0A542DS46</accession>
<evidence type="ECO:0000313" key="5">
    <source>
        <dbReference type="Proteomes" id="UP000320876"/>
    </source>
</evidence>
<dbReference type="EMBL" id="VFML01000001">
    <property type="protein sequence ID" value="TQJ05815.1"/>
    <property type="molecule type" value="Genomic_DNA"/>
</dbReference>
<dbReference type="AlphaFoldDB" id="A0A542DS46"/>
<proteinExistence type="predicted"/>
<dbReference type="OrthoDB" id="9772485at2"/>
<feature type="domain" description="Glycosyl transferase family 1" evidence="2">
    <location>
        <begin position="292"/>
        <end position="454"/>
    </location>
</feature>
<feature type="domain" description="DUF3492" evidence="3">
    <location>
        <begin position="9"/>
        <end position="274"/>
    </location>
</feature>
<dbReference type="Pfam" id="PF11997">
    <property type="entry name" value="DUF3492"/>
    <property type="match status" value="1"/>
</dbReference>
<evidence type="ECO:0000313" key="4">
    <source>
        <dbReference type="EMBL" id="TQJ05815.1"/>
    </source>
</evidence>
<dbReference type="GO" id="GO:0016757">
    <property type="term" value="F:glycosyltransferase activity"/>
    <property type="evidence" value="ECO:0007669"/>
    <property type="project" value="InterPro"/>
</dbReference>
<evidence type="ECO:0000256" key="1">
    <source>
        <dbReference type="ARBA" id="ARBA00022679"/>
    </source>
</evidence>
<evidence type="ECO:0000259" key="2">
    <source>
        <dbReference type="Pfam" id="PF00534"/>
    </source>
</evidence>
<dbReference type="RefSeq" id="WP_142001292.1">
    <property type="nucleotide sequence ID" value="NZ_VFML01000001.1"/>
</dbReference>
<comment type="caution">
    <text evidence="4">The sequence shown here is derived from an EMBL/GenBank/DDBJ whole genome shotgun (WGS) entry which is preliminary data.</text>
</comment>
<keyword evidence="5" id="KW-1185">Reference proteome</keyword>
<dbReference type="PANTHER" id="PTHR12526">
    <property type="entry name" value="GLYCOSYLTRANSFERASE"/>
    <property type="match status" value="1"/>
</dbReference>
<reference evidence="4 5" key="1">
    <citation type="submission" date="2019-06" db="EMBL/GenBank/DDBJ databases">
        <title>Sequencing the genomes of 1000 actinobacteria strains.</title>
        <authorList>
            <person name="Klenk H.-P."/>
        </authorList>
    </citation>
    <scope>NUCLEOTIDE SEQUENCE [LARGE SCALE GENOMIC DNA]</scope>
    <source>
        <strain evidence="4 5">DSM 45679</strain>
    </source>
</reference>
<dbReference type="InterPro" id="IPR047691">
    <property type="entry name" value="PelF-like"/>
</dbReference>
<dbReference type="NCBIfam" id="NF038011">
    <property type="entry name" value="PelF"/>
    <property type="match status" value="1"/>
</dbReference>
<dbReference type="PANTHER" id="PTHR12526:SF636">
    <property type="entry name" value="BLL3647 PROTEIN"/>
    <property type="match status" value="1"/>
</dbReference>
<dbReference type="SUPFAM" id="SSF53756">
    <property type="entry name" value="UDP-Glycosyltransferase/glycogen phosphorylase"/>
    <property type="match status" value="1"/>
</dbReference>
<dbReference type="Proteomes" id="UP000320876">
    <property type="component" value="Unassembled WGS sequence"/>
</dbReference>
<keyword evidence="1 4" id="KW-0808">Transferase</keyword>